<evidence type="ECO:0000313" key="3">
    <source>
        <dbReference type="EMBL" id="KAJ8930776.1"/>
    </source>
</evidence>
<dbReference type="InterPro" id="IPR029526">
    <property type="entry name" value="PGBD"/>
</dbReference>
<feature type="domain" description="PiggyBac transposable element-derived protein" evidence="2">
    <location>
        <begin position="142"/>
        <end position="497"/>
    </location>
</feature>
<evidence type="ECO:0000313" key="4">
    <source>
        <dbReference type="Proteomes" id="UP001162156"/>
    </source>
</evidence>
<gene>
    <name evidence="3" type="ORF">NQ314_016387</name>
</gene>
<organism evidence="3 4">
    <name type="scientific">Rhamnusium bicolor</name>
    <dbReference type="NCBI Taxonomy" id="1586634"/>
    <lineage>
        <taxon>Eukaryota</taxon>
        <taxon>Metazoa</taxon>
        <taxon>Ecdysozoa</taxon>
        <taxon>Arthropoda</taxon>
        <taxon>Hexapoda</taxon>
        <taxon>Insecta</taxon>
        <taxon>Pterygota</taxon>
        <taxon>Neoptera</taxon>
        <taxon>Endopterygota</taxon>
        <taxon>Coleoptera</taxon>
        <taxon>Polyphaga</taxon>
        <taxon>Cucujiformia</taxon>
        <taxon>Chrysomeloidea</taxon>
        <taxon>Cerambycidae</taxon>
        <taxon>Lepturinae</taxon>
        <taxon>Rhagiini</taxon>
        <taxon>Rhamnusium</taxon>
    </lineage>
</organism>
<accession>A0AAV8WYS0</accession>
<proteinExistence type="predicted"/>
<protein>
    <recommendedName>
        <fullName evidence="2">PiggyBac transposable element-derived protein domain-containing protein</fullName>
    </recommendedName>
</protein>
<dbReference type="PANTHER" id="PTHR46599:SF3">
    <property type="entry name" value="PIGGYBAC TRANSPOSABLE ELEMENT-DERIVED PROTEIN 4"/>
    <property type="match status" value="1"/>
</dbReference>
<dbReference type="EMBL" id="JANEYF010004549">
    <property type="protein sequence ID" value="KAJ8930776.1"/>
    <property type="molecule type" value="Genomic_DNA"/>
</dbReference>
<comment type="caution">
    <text evidence="3">The sequence shown here is derived from an EMBL/GenBank/DDBJ whole genome shotgun (WGS) entry which is preliminary data.</text>
</comment>
<dbReference type="PANTHER" id="PTHR46599">
    <property type="entry name" value="PIGGYBAC TRANSPOSABLE ELEMENT-DERIVED PROTEIN 4"/>
    <property type="match status" value="1"/>
</dbReference>
<sequence>MAKRYLSDAELAAAFEDDNDVMMDMSDEDIDSGDDPNYDPSETDSDCESDRSWSNSKNSKPAPVVATIQTTPIPTLTPIPMAIQTGPIPTTTQDASIQTASTTRDFQNIVWTDPVGRQQHFPFTGKYGMDPTISGILALAEPIDYYSLFLTQEIIQIMVNETNLYATQILENANDITPSSRLHDWTPTDVDEMKQFIGLLGWMGIVKVPELPNYWSKSKLFSFDLPKNVMSRNRFELLLRFWHFANNGEAIPGNRTHKLDKIFQKFIANFKSAYTPGEKICIDETMVPFRGREYIPTKGHGYSIKRYKLCTEKGYTWNVSIYVGRDLTDDLTQTASHNVTLKLIEDLLGEGRTLYMDNFYTSVPLAYDLLKQKTHLVGTLRFNRKYIPQEVKDAKLVKGAITAKESPEGVTVLKWRDKRDVQILSTCHLGTETVVTRNKQKTEKIKPKCIVDYDSGKSPVDVSDQLASHSTALRRCNKWYRKLMIELIWSTTLVNAHFLYNLNSVNNAMNITSFRQNVICSLLEDYVVKSSARRHSANAVHHLVTHEQKKRARCASCYNLMAKKEKWLMG</sequence>
<name>A0AAV8WYS0_9CUCU</name>
<evidence type="ECO:0000259" key="2">
    <source>
        <dbReference type="Pfam" id="PF13843"/>
    </source>
</evidence>
<feature type="compositionally biased region" description="Acidic residues" evidence="1">
    <location>
        <begin position="17"/>
        <end position="47"/>
    </location>
</feature>
<feature type="region of interest" description="Disordered" evidence="1">
    <location>
        <begin position="17"/>
        <end position="63"/>
    </location>
</feature>
<dbReference type="Pfam" id="PF13843">
    <property type="entry name" value="DDE_Tnp_1_7"/>
    <property type="match status" value="1"/>
</dbReference>
<evidence type="ECO:0000256" key="1">
    <source>
        <dbReference type="SAM" id="MobiDB-lite"/>
    </source>
</evidence>
<dbReference type="Proteomes" id="UP001162156">
    <property type="component" value="Unassembled WGS sequence"/>
</dbReference>
<dbReference type="AlphaFoldDB" id="A0AAV8WYS0"/>
<reference evidence="3" key="1">
    <citation type="journal article" date="2023" name="Insect Mol. Biol.">
        <title>Genome sequencing provides insights into the evolution of gene families encoding plant cell wall-degrading enzymes in longhorned beetles.</title>
        <authorList>
            <person name="Shin N.R."/>
            <person name="Okamura Y."/>
            <person name="Kirsch R."/>
            <person name="Pauchet Y."/>
        </authorList>
    </citation>
    <scope>NUCLEOTIDE SEQUENCE</scope>
    <source>
        <strain evidence="3">RBIC_L_NR</strain>
    </source>
</reference>
<keyword evidence="4" id="KW-1185">Reference proteome</keyword>